<name>A0A165JMK3_9BASI</name>
<evidence type="ECO:0000313" key="3">
    <source>
        <dbReference type="Proteomes" id="UP000076842"/>
    </source>
</evidence>
<feature type="region of interest" description="Disordered" evidence="1">
    <location>
        <begin position="1"/>
        <end position="117"/>
    </location>
</feature>
<feature type="compositionally biased region" description="Pro residues" evidence="1">
    <location>
        <begin position="94"/>
        <end position="110"/>
    </location>
</feature>
<protein>
    <submittedName>
        <fullName evidence="2">Uncharacterized protein</fullName>
    </submittedName>
</protein>
<accession>A0A165JMK3</accession>
<evidence type="ECO:0000313" key="2">
    <source>
        <dbReference type="EMBL" id="KZT62041.1"/>
    </source>
</evidence>
<feature type="region of interest" description="Disordered" evidence="1">
    <location>
        <begin position="189"/>
        <end position="208"/>
    </location>
</feature>
<feature type="compositionally biased region" description="Polar residues" evidence="1">
    <location>
        <begin position="36"/>
        <end position="60"/>
    </location>
</feature>
<dbReference type="AlphaFoldDB" id="A0A165JMK3"/>
<feature type="region of interest" description="Disordered" evidence="1">
    <location>
        <begin position="312"/>
        <end position="338"/>
    </location>
</feature>
<feature type="compositionally biased region" description="Pro residues" evidence="1">
    <location>
        <begin position="7"/>
        <end position="20"/>
    </location>
</feature>
<dbReference type="InParanoid" id="A0A165JMK3"/>
<keyword evidence="3" id="KW-1185">Reference proteome</keyword>
<dbReference type="EMBL" id="KV423919">
    <property type="protein sequence ID" value="KZT62041.1"/>
    <property type="molecule type" value="Genomic_DNA"/>
</dbReference>
<evidence type="ECO:0000256" key="1">
    <source>
        <dbReference type="SAM" id="MobiDB-lite"/>
    </source>
</evidence>
<organism evidence="2 3">
    <name type="scientific">Calocera cornea HHB12733</name>
    <dbReference type="NCBI Taxonomy" id="1353952"/>
    <lineage>
        <taxon>Eukaryota</taxon>
        <taxon>Fungi</taxon>
        <taxon>Dikarya</taxon>
        <taxon>Basidiomycota</taxon>
        <taxon>Agaricomycotina</taxon>
        <taxon>Dacrymycetes</taxon>
        <taxon>Dacrymycetales</taxon>
        <taxon>Dacrymycetaceae</taxon>
        <taxon>Calocera</taxon>
    </lineage>
</organism>
<dbReference type="OrthoDB" id="2568455at2759"/>
<proteinExistence type="predicted"/>
<sequence length="453" mass="49693">MSLTDSYPPPLRSRPPPPAPLRIDKANAAYVPRGPSSRTLPGSMSTNSGFSQSYSYTPRATNKHHSTSRSPPRSPPPSAMPLLSPRSSIGSAHSPPPNMIHMPKPPPRQSPQPRAEDLADFEKQCRDFFYQQSHESGQKMNTILSSLPPSQRARFTRIQASIRAQFHADRTLALQSAMLALLSSTVPLHSLTPPSRARPQGKSAQKEREEKLSAFLREWGKTMDTLPGVRKFIEGLYSTLRLMSRPENHGGAGPRRVEWEIDDAIFMESAGEEFMHDAIIMLKGVLGFSDTLPGNETDTSVSSLVDIALPPPPVLGRTRSSSDPFTDPGTPPLSTSPDPSVHLNMQQRPAGSISHGRLWISPAELTNPSITHLLAVFPPQIKRTAGAPRFHVPTAERKRDVEALATSQGDQPADEWTALSTGRLRLTSQLRRGGWRGGIMFRFCQWLASLVGA</sequence>
<reference evidence="2 3" key="1">
    <citation type="journal article" date="2016" name="Mol. Biol. Evol.">
        <title>Comparative Genomics of Early-Diverging Mushroom-Forming Fungi Provides Insights into the Origins of Lignocellulose Decay Capabilities.</title>
        <authorList>
            <person name="Nagy L.G."/>
            <person name="Riley R."/>
            <person name="Tritt A."/>
            <person name="Adam C."/>
            <person name="Daum C."/>
            <person name="Floudas D."/>
            <person name="Sun H."/>
            <person name="Yadav J.S."/>
            <person name="Pangilinan J."/>
            <person name="Larsson K.H."/>
            <person name="Matsuura K."/>
            <person name="Barry K."/>
            <person name="Labutti K."/>
            <person name="Kuo R."/>
            <person name="Ohm R.A."/>
            <person name="Bhattacharya S.S."/>
            <person name="Shirouzu T."/>
            <person name="Yoshinaga Y."/>
            <person name="Martin F.M."/>
            <person name="Grigoriev I.V."/>
            <person name="Hibbett D.S."/>
        </authorList>
    </citation>
    <scope>NUCLEOTIDE SEQUENCE [LARGE SCALE GENOMIC DNA]</scope>
    <source>
        <strain evidence="2 3">HHB12733</strain>
    </source>
</reference>
<gene>
    <name evidence="2" type="ORF">CALCODRAFT_490605</name>
</gene>
<dbReference type="Proteomes" id="UP000076842">
    <property type="component" value="Unassembled WGS sequence"/>
</dbReference>